<evidence type="ECO:0000313" key="1">
    <source>
        <dbReference type="EMBL" id="KAJ6757507.1"/>
    </source>
</evidence>
<gene>
    <name evidence="1" type="ORF">OIU74_026712</name>
</gene>
<evidence type="ECO:0000313" key="2">
    <source>
        <dbReference type="Proteomes" id="UP001151752"/>
    </source>
</evidence>
<sequence length="78" mass="8470">MPSKPILTSVDSKSTLLTKIHSNKIHSNTSGYLCNKVGKVRAGEFTSNEIPVGKIHPFAAINGNDNPSATLRFRGKEF</sequence>
<comment type="caution">
    <text evidence="1">The sequence shown here is derived from an EMBL/GenBank/DDBJ whole genome shotgun (WGS) entry which is preliminary data.</text>
</comment>
<protein>
    <submittedName>
        <fullName evidence="1">Uncharacterized protein</fullName>
    </submittedName>
</protein>
<dbReference type="Proteomes" id="UP001151752">
    <property type="component" value="Chromosome 13"/>
</dbReference>
<organism evidence="1 2">
    <name type="scientific">Salix koriyanagi</name>
    <dbReference type="NCBI Taxonomy" id="2511006"/>
    <lineage>
        <taxon>Eukaryota</taxon>
        <taxon>Viridiplantae</taxon>
        <taxon>Streptophyta</taxon>
        <taxon>Embryophyta</taxon>
        <taxon>Tracheophyta</taxon>
        <taxon>Spermatophyta</taxon>
        <taxon>Magnoliopsida</taxon>
        <taxon>eudicotyledons</taxon>
        <taxon>Gunneridae</taxon>
        <taxon>Pentapetalae</taxon>
        <taxon>rosids</taxon>
        <taxon>fabids</taxon>
        <taxon>Malpighiales</taxon>
        <taxon>Salicaceae</taxon>
        <taxon>Saliceae</taxon>
        <taxon>Salix</taxon>
    </lineage>
</organism>
<dbReference type="AlphaFoldDB" id="A0A9Q0VZ96"/>
<reference evidence="1" key="1">
    <citation type="submission" date="2022-11" db="EMBL/GenBank/DDBJ databases">
        <authorList>
            <person name="Hyden B.L."/>
            <person name="Feng K."/>
            <person name="Yates T."/>
            <person name="Jawdy S."/>
            <person name="Smart L.B."/>
            <person name="Muchero W."/>
        </authorList>
    </citation>
    <scope>NUCLEOTIDE SEQUENCE</scope>
    <source>
        <tissue evidence="1">Shoot tip</tissue>
    </source>
</reference>
<dbReference type="EMBL" id="JAPFFM010000007">
    <property type="protein sequence ID" value="KAJ6757507.1"/>
    <property type="molecule type" value="Genomic_DNA"/>
</dbReference>
<reference evidence="1" key="2">
    <citation type="journal article" date="2023" name="Int. J. Mol. Sci.">
        <title>De Novo Assembly and Annotation of 11 Diverse Shrub Willow (Salix) Genomes Reveals Novel Gene Organization in Sex-Linked Regions.</title>
        <authorList>
            <person name="Hyden B."/>
            <person name="Feng K."/>
            <person name="Yates T.B."/>
            <person name="Jawdy S."/>
            <person name="Cereghino C."/>
            <person name="Smart L.B."/>
            <person name="Muchero W."/>
        </authorList>
    </citation>
    <scope>NUCLEOTIDE SEQUENCE</scope>
    <source>
        <tissue evidence="1">Shoot tip</tissue>
    </source>
</reference>
<keyword evidence="2" id="KW-1185">Reference proteome</keyword>
<name>A0A9Q0VZ96_9ROSI</name>
<proteinExistence type="predicted"/>
<accession>A0A9Q0VZ96</accession>